<dbReference type="Pfam" id="PF20434">
    <property type="entry name" value="BD-FAE"/>
    <property type="match status" value="1"/>
</dbReference>
<evidence type="ECO:0000256" key="1">
    <source>
        <dbReference type="ARBA" id="ARBA00022801"/>
    </source>
</evidence>
<reference evidence="3" key="1">
    <citation type="submission" date="2020-10" db="EMBL/GenBank/DDBJ databases">
        <title>Sequencing the genomes of 1000 actinobacteria strains.</title>
        <authorList>
            <person name="Klenk H.-P."/>
        </authorList>
    </citation>
    <scope>NUCLEOTIDE SEQUENCE</scope>
    <source>
        <strain evidence="3">DSM 45354</strain>
    </source>
</reference>
<dbReference type="GO" id="GO:0016787">
    <property type="term" value="F:hydrolase activity"/>
    <property type="evidence" value="ECO:0007669"/>
    <property type="project" value="UniProtKB-KW"/>
</dbReference>
<keyword evidence="4" id="KW-1185">Reference proteome</keyword>
<evidence type="ECO:0000259" key="2">
    <source>
        <dbReference type="Pfam" id="PF20434"/>
    </source>
</evidence>
<feature type="domain" description="BD-FAE-like" evidence="2">
    <location>
        <begin position="35"/>
        <end position="238"/>
    </location>
</feature>
<dbReference type="InterPro" id="IPR049492">
    <property type="entry name" value="BD-FAE-like_dom"/>
</dbReference>
<sequence length="286" mass="30872">MHIAIPEAPYGIEVLSPVQYGQVPGQPVWEGGLYLDLMLPTPRPPELAPAVLYFHAGGWRTGDRSYGMYPWHGPVLAAHGFIVGSVSYRMSSKAAFPAQLHDAKAAVRWLRANSSSYGIDPDRIGTWGDSAGGQLAALLGTTADRADLEGDCGSPGWSSAVQAVIMRCAPSDFLTLPQDQAEVLDTLFGGPRSDTTDLRQLASPAAHVHAGTAPFLIVHGTRDETVPFAQAQTMADTLSSHDVDVTLHVMEDVFHNLQTNIDLPWGSEPWTELGWLALDYFLRTLG</sequence>
<comment type="caution">
    <text evidence="3">The sequence shown here is derived from an EMBL/GenBank/DDBJ whole genome shotgun (WGS) entry which is preliminary data.</text>
</comment>
<dbReference type="PANTHER" id="PTHR48081">
    <property type="entry name" value="AB HYDROLASE SUPERFAMILY PROTEIN C4A8.06C"/>
    <property type="match status" value="1"/>
</dbReference>
<dbReference type="InterPro" id="IPR029058">
    <property type="entry name" value="AB_hydrolase_fold"/>
</dbReference>
<dbReference type="AlphaFoldDB" id="A0A927MXU0"/>
<dbReference type="Gene3D" id="3.40.50.1820">
    <property type="entry name" value="alpha/beta hydrolase"/>
    <property type="match status" value="1"/>
</dbReference>
<accession>A0A927MXU0</accession>
<proteinExistence type="predicted"/>
<keyword evidence="1" id="KW-0378">Hydrolase</keyword>
<evidence type="ECO:0000313" key="3">
    <source>
        <dbReference type="EMBL" id="MBE1605292.1"/>
    </source>
</evidence>
<organism evidence="3 4">
    <name type="scientific">Actinopolymorpha pittospori</name>
    <dbReference type="NCBI Taxonomy" id="648752"/>
    <lineage>
        <taxon>Bacteria</taxon>
        <taxon>Bacillati</taxon>
        <taxon>Actinomycetota</taxon>
        <taxon>Actinomycetes</taxon>
        <taxon>Propionibacteriales</taxon>
        <taxon>Actinopolymorphaceae</taxon>
        <taxon>Actinopolymorpha</taxon>
    </lineage>
</organism>
<dbReference type="Proteomes" id="UP000638648">
    <property type="component" value="Unassembled WGS sequence"/>
</dbReference>
<dbReference type="SUPFAM" id="SSF53474">
    <property type="entry name" value="alpha/beta-Hydrolases"/>
    <property type="match status" value="1"/>
</dbReference>
<dbReference type="EMBL" id="JADBEM010000001">
    <property type="protein sequence ID" value="MBE1605292.1"/>
    <property type="molecule type" value="Genomic_DNA"/>
</dbReference>
<evidence type="ECO:0000313" key="4">
    <source>
        <dbReference type="Proteomes" id="UP000638648"/>
    </source>
</evidence>
<dbReference type="InterPro" id="IPR050300">
    <property type="entry name" value="GDXG_lipolytic_enzyme"/>
</dbReference>
<dbReference type="RefSeq" id="WP_192749655.1">
    <property type="nucleotide sequence ID" value="NZ_BAABJL010000001.1"/>
</dbReference>
<dbReference type="PANTHER" id="PTHR48081:SF13">
    <property type="entry name" value="ALPHA_BETA HYDROLASE"/>
    <property type="match status" value="1"/>
</dbReference>
<name>A0A927MXU0_9ACTN</name>
<protein>
    <submittedName>
        <fullName evidence="3">Acetyl esterase/lipase</fullName>
    </submittedName>
</protein>
<gene>
    <name evidence="3" type="ORF">HEB94_002140</name>
</gene>